<feature type="non-terminal residue" evidence="1">
    <location>
        <position position="1"/>
    </location>
</feature>
<comment type="caution">
    <text evidence="1">The sequence shown here is derived from an EMBL/GenBank/DDBJ whole genome shotgun (WGS) entry which is preliminary data.</text>
</comment>
<evidence type="ECO:0000313" key="2">
    <source>
        <dbReference type="Proteomes" id="UP000243217"/>
    </source>
</evidence>
<name>A0A1V9YRV0_9STRA</name>
<dbReference type="Proteomes" id="UP000243217">
    <property type="component" value="Unassembled WGS sequence"/>
</dbReference>
<accession>A0A1V9YRV0</accession>
<evidence type="ECO:0000313" key="1">
    <source>
        <dbReference type="EMBL" id="OQR88478.1"/>
    </source>
</evidence>
<protein>
    <submittedName>
        <fullName evidence="1">Uncharacterized protein</fullName>
    </submittedName>
</protein>
<organism evidence="1 2">
    <name type="scientific">Thraustotheca clavata</name>
    <dbReference type="NCBI Taxonomy" id="74557"/>
    <lineage>
        <taxon>Eukaryota</taxon>
        <taxon>Sar</taxon>
        <taxon>Stramenopiles</taxon>
        <taxon>Oomycota</taxon>
        <taxon>Saprolegniomycetes</taxon>
        <taxon>Saprolegniales</taxon>
        <taxon>Achlyaceae</taxon>
        <taxon>Thraustotheca</taxon>
    </lineage>
</organism>
<dbReference type="AlphaFoldDB" id="A0A1V9YRV0"/>
<feature type="non-terminal residue" evidence="1">
    <location>
        <position position="160"/>
    </location>
</feature>
<dbReference type="OrthoDB" id="74361at2759"/>
<sequence>TICGDEGSACPTKWSVASQDCHSGLPSYWANDGKCYAKEDAKCQKLKTGAWGCVYPSTGPQKMAVELAQGTEGCTNVSVEGDATYCIDGPICGDNGDRCPVKGSVASQDCRAGLLSYCDVENRCVAPENAKCVKIKTGAWGCVYPSQGAQKMSHGHIRSH</sequence>
<gene>
    <name evidence="1" type="ORF">THRCLA_10299</name>
</gene>
<dbReference type="EMBL" id="JNBS01003193">
    <property type="protein sequence ID" value="OQR88478.1"/>
    <property type="molecule type" value="Genomic_DNA"/>
</dbReference>
<proteinExistence type="predicted"/>
<reference evidence="1 2" key="1">
    <citation type="journal article" date="2014" name="Genome Biol. Evol.">
        <title>The secreted proteins of Achlya hypogyna and Thraustotheca clavata identify the ancestral oomycete secretome and reveal gene acquisitions by horizontal gene transfer.</title>
        <authorList>
            <person name="Misner I."/>
            <person name="Blouin N."/>
            <person name="Leonard G."/>
            <person name="Richards T.A."/>
            <person name="Lane C.E."/>
        </authorList>
    </citation>
    <scope>NUCLEOTIDE SEQUENCE [LARGE SCALE GENOMIC DNA]</scope>
    <source>
        <strain evidence="1 2">ATCC 34112</strain>
    </source>
</reference>
<keyword evidence="2" id="KW-1185">Reference proteome</keyword>